<name>X0Y4W2_9ZZZZ</name>
<reference evidence="1" key="1">
    <citation type="journal article" date="2014" name="Front. Microbiol.">
        <title>High frequency of phylogenetically diverse reductive dehalogenase-homologous genes in deep subseafloor sedimentary metagenomes.</title>
        <authorList>
            <person name="Kawai M."/>
            <person name="Futagami T."/>
            <person name="Toyoda A."/>
            <person name="Takaki Y."/>
            <person name="Nishi S."/>
            <person name="Hori S."/>
            <person name="Arai W."/>
            <person name="Tsubouchi T."/>
            <person name="Morono Y."/>
            <person name="Uchiyama I."/>
            <person name="Ito T."/>
            <person name="Fujiyama A."/>
            <person name="Inagaki F."/>
            <person name="Takami H."/>
        </authorList>
    </citation>
    <scope>NUCLEOTIDE SEQUENCE</scope>
    <source>
        <strain evidence="1">Expedition CK06-06</strain>
    </source>
</reference>
<protein>
    <submittedName>
        <fullName evidence="1">Uncharacterized protein</fullName>
    </submittedName>
</protein>
<organism evidence="1">
    <name type="scientific">marine sediment metagenome</name>
    <dbReference type="NCBI Taxonomy" id="412755"/>
    <lineage>
        <taxon>unclassified sequences</taxon>
        <taxon>metagenomes</taxon>
        <taxon>ecological metagenomes</taxon>
    </lineage>
</organism>
<proteinExistence type="predicted"/>
<sequence length="57" mass="6471">VDGDGILQNATRRSFGKALPGLLGIMERGERYTYLHQRGAFQCFLLDFTLEPSRRAK</sequence>
<dbReference type="EMBL" id="BARS01059251">
    <property type="protein sequence ID" value="GAG43728.1"/>
    <property type="molecule type" value="Genomic_DNA"/>
</dbReference>
<feature type="non-terminal residue" evidence="1">
    <location>
        <position position="57"/>
    </location>
</feature>
<accession>X0Y4W2</accession>
<comment type="caution">
    <text evidence="1">The sequence shown here is derived from an EMBL/GenBank/DDBJ whole genome shotgun (WGS) entry which is preliminary data.</text>
</comment>
<gene>
    <name evidence="1" type="ORF">S01H1_85944</name>
</gene>
<evidence type="ECO:0000313" key="1">
    <source>
        <dbReference type="EMBL" id="GAG43728.1"/>
    </source>
</evidence>
<dbReference type="AlphaFoldDB" id="X0Y4W2"/>
<feature type="non-terminal residue" evidence="1">
    <location>
        <position position="1"/>
    </location>
</feature>